<comment type="caution">
    <text evidence="1">The sequence shown here is derived from an EMBL/GenBank/DDBJ whole genome shotgun (WGS) entry which is preliminary data.</text>
</comment>
<organism evidence="1 2">
    <name type="scientific">Ostreobium quekettii</name>
    <dbReference type="NCBI Taxonomy" id="121088"/>
    <lineage>
        <taxon>Eukaryota</taxon>
        <taxon>Viridiplantae</taxon>
        <taxon>Chlorophyta</taxon>
        <taxon>core chlorophytes</taxon>
        <taxon>Ulvophyceae</taxon>
        <taxon>TCBD clade</taxon>
        <taxon>Bryopsidales</taxon>
        <taxon>Ostreobineae</taxon>
        <taxon>Ostreobiaceae</taxon>
        <taxon>Ostreobium</taxon>
    </lineage>
</organism>
<protein>
    <submittedName>
        <fullName evidence="1">Uncharacterized protein</fullName>
    </submittedName>
</protein>
<proteinExistence type="predicted"/>
<keyword evidence="2" id="KW-1185">Reference proteome</keyword>
<evidence type="ECO:0000313" key="1">
    <source>
        <dbReference type="EMBL" id="CAD7700241.1"/>
    </source>
</evidence>
<gene>
    <name evidence="1" type="ORF">OSTQU699_LOCUS5600</name>
</gene>
<dbReference type="Proteomes" id="UP000708148">
    <property type="component" value="Unassembled WGS sequence"/>
</dbReference>
<name>A0A8S1J256_9CHLO</name>
<evidence type="ECO:0000313" key="2">
    <source>
        <dbReference type="Proteomes" id="UP000708148"/>
    </source>
</evidence>
<sequence>MTEGFLDRKGMAKRLRGAHHGAEVEGFDTGFWLVSLSMFIRFFFDSSVDMAVLAHKRGAGRTIWSLTGHRLIVGQRLHASLNAGGRDFAVQLRCQLQINAMLMACRSIRPAARIQIAERPCAIEFLRWLLLAGPVQ</sequence>
<dbReference type="EMBL" id="CAJHUC010001204">
    <property type="protein sequence ID" value="CAD7700241.1"/>
    <property type="molecule type" value="Genomic_DNA"/>
</dbReference>
<accession>A0A8S1J256</accession>
<dbReference type="AlphaFoldDB" id="A0A8S1J256"/>
<reference evidence="1" key="1">
    <citation type="submission" date="2020-12" db="EMBL/GenBank/DDBJ databases">
        <authorList>
            <person name="Iha C."/>
        </authorList>
    </citation>
    <scope>NUCLEOTIDE SEQUENCE</scope>
</reference>